<organism evidence="1 2">
    <name type="scientific">Orrella marina</name>
    <dbReference type="NCBI Taxonomy" id="2163011"/>
    <lineage>
        <taxon>Bacteria</taxon>
        <taxon>Pseudomonadati</taxon>
        <taxon>Pseudomonadota</taxon>
        <taxon>Betaproteobacteria</taxon>
        <taxon>Burkholderiales</taxon>
        <taxon>Alcaligenaceae</taxon>
        <taxon>Orrella</taxon>
    </lineage>
</organism>
<dbReference type="EMBL" id="CP028901">
    <property type="protein sequence ID" value="AWB32694.1"/>
    <property type="molecule type" value="Genomic_DNA"/>
</dbReference>
<sequence>MEREAPRQSQSERLLEGLTAQRYALDLLETIPGVDRIGAAMLIVEIGTEMQALPLIQASECAHVI</sequence>
<dbReference type="RefSeq" id="WP_108620135.1">
    <property type="nucleotide sequence ID" value="NZ_CP028901.1"/>
</dbReference>
<name>A0A2R4XFX3_9BURK</name>
<gene>
    <name evidence="1" type="ORF">DBV39_02045</name>
</gene>
<evidence type="ECO:0000313" key="2">
    <source>
        <dbReference type="Proteomes" id="UP000244571"/>
    </source>
</evidence>
<keyword evidence="2" id="KW-1185">Reference proteome</keyword>
<evidence type="ECO:0000313" key="1">
    <source>
        <dbReference type="EMBL" id="AWB32694.1"/>
    </source>
</evidence>
<dbReference type="AlphaFoldDB" id="A0A2R4XFX3"/>
<accession>A0A2R4XFX3</accession>
<dbReference type="KEGG" id="boz:DBV39_02045"/>
<dbReference type="Proteomes" id="UP000244571">
    <property type="component" value="Chromosome"/>
</dbReference>
<protein>
    <submittedName>
        <fullName evidence="1">Uncharacterized protein</fullName>
    </submittedName>
</protein>
<proteinExistence type="predicted"/>
<reference evidence="1 2" key="1">
    <citation type="submission" date="2018-04" db="EMBL/GenBank/DDBJ databases">
        <title>Bordetella sp. HZ20 isolated from seawater.</title>
        <authorList>
            <person name="Sun C."/>
        </authorList>
    </citation>
    <scope>NUCLEOTIDE SEQUENCE [LARGE SCALE GENOMIC DNA]</scope>
    <source>
        <strain evidence="1 2">HZ20</strain>
    </source>
</reference>